<dbReference type="RefSeq" id="WP_320000976.1">
    <property type="nucleotide sequence ID" value="NZ_CP138348.1"/>
</dbReference>
<reference evidence="1" key="1">
    <citation type="submission" date="2023-11" db="EMBL/GenBank/DDBJ databases">
        <title>Genome sequence of Cyanobacterium aponinum BCRC AL20115.</title>
        <authorList>
            <person name="Chang H.-Y."/>
            <person name="Lin K.-M."/>
            <person name="Hsueh H.-T."/>
            <person name="Chu H.-A."/>
            <person name="Kuo C.-H."/>
        </authorList>
    </citation>
    <scope>NUCLEOTIDE SEQUENCE</scope>
    <source>
        <strain evidence="1">AL20115</strain>
    </source>
</reference>
<dbReference type="AlphaFoldDB" id="A0AAF1C4Q2"/>
<accession>A0AAF1C4Q2</accession>
<name>A0AAF1C4Q2_9CHRO</name>
<organism evidence="1">
    <name type="scientific">Cyanobacterium aponinum AL20115</name>
    <dbReference type="NCBI Taxonomy" id="3090662"/>
    <lineage>
        <taxon>Bacteria</taxon>
        <taxon>Bacillati</taxon>
        <taxon>Cyanobacteriota</taxon>
        <taxon>Cyanophyceae</taxon>
        <taxon>Oscillatoriophycideae</taxon>
        <taxon>Chroococcales</taxon>
        <taxon>Geminocystaceae</taxon>
        <taxon>Cyanobacterium</taxon>
    </lineage>
</organism>
<dbReference type="InterPro" id="IPR020994">
    <property type="entry name" value="Uncharacterised_Ca-bd_CcbP"/>
</dbReference>
<sequence>MSSIPEDSQREERIDFEIVVDAYDEEERRMGWYYYLQDNLNFPFSAKWLNRKERDVIVVDLSSEDDCLDDISVVVEYDNDQFSAKLDDIEPIGVDETTQTVVDDWKYWVARGYEF</sequence>
<dbReference type="Pfam" id="PF11535">
    <property type="entry name" value="Calci_bind_CcbP"/>
    <property type="match status" value="1"/>
</dbReference>
<proteinExistence type="predicted"/>
<dbReference type="Gene3D" id="6.10.140.400">
    <property type="match status" value="2"/>
</dbReference>
<dbReference type="EMBL" id="CP138348">
    <property type="protein sequence ID" value="WPF87370.1"/>
    <property type="molecule type" value="Genomic_DNA"/>
</dbReference>
<gene>
    <name evidence="1" type="ORF">SAY89_11185</name>
</gene>
<protein>
    <submittedName>
        <fullName evidence="1">Calcium-binding protein</fullName>
    </submittedName>
</protein>
<evidence type="ECO:0000313" key="1">
    <source>
        <dbReference type="EMBL" id="WPF87370.1"/>
    </source>
</evidence>